<proteinExistence type="predicted"/>
<reference evidence="2" key="1">
    <citation type="journal article" date="2020" name="Stud. Mycol.">
        <title>101 Dothideomycetes genomes: a test case for predicting lifestyles and emergence of pathogens.</title>
        <authorList>
            <person name="Haridas S."/>
            <person name="Albert R."/>
            <person name="Binder M."/>
            <person name="Bloem J."/>
            <person name="Labutti K."/>
            <person name="Salamov A."/>
            <person name="Andreopoulos B."/>
            <person name="Baker S."/>
            <person name="Barry K."/>
            <person name="Bills G."/>
            <person name="Bluhm B."/>
            <person name="Cannon C."/>
            <person name="Castanera R."/>
            <person name="Culley D."/>
            <person name="Daum C."/>
            <person name="Ezra D."/>
            <person name="Gonzalez J."/>
            <person name="Henrissat B."/>
            <person name="Kuo A."/>
            <person name="Liang C."/>
            <person name="Lipzen A."/>
            <person name="Lutzoni F."/>
            <person name="Magnuson J."/>
            <person name="Mondo S."/>
            <person name="Nolan M."/>
            <person name="Ohm R."/>
            <person name="Pangilinan J."/>
            <person name="Park H.-J."/>
            <person name="Ramirez L."/>
            <person name="Alfaro M."/>
            <person name="Sun H."/>
            <person name="Tritt A."/>
            <person name="Yoshinaga Y."/>
            <person name="Zwiers L.-H."/>
            <person name="Turgeon B."/>
            <person name="Goodwin S."/>
            <person name="Spatafora J."/>
            <person name="Crous P."/>
            <person name="Grigoriev I."/>
        </authorList>
    </citation>
    <scope>NUCLEOTIDE SEQUENCE</scope>
    <source>
        <strain evidence="2">ATCC 16933</strain>
    </source>
</reference>
<evidence type="ECO:0000256" key="1">
    <source>
        <dbReference type="SAM" id="Phobius"/>
    </source>
</evidence>
<feature type="transmembrane region" description="Helical" evidence="1">
    <location>
        <begin position="48"/>
        <end position="69"/>
    </location>
</feature>
<organism evidence="2 3">
    <name type="scientific">Lineolata rhizophorae</name>
    <dbReference type="NCBI Taxonomy" id="578093"/>
    <lineage>
        <taxon>Eukaryota</taxon>
        <taxon>Fungi</taxon>
        <taxon>Dikarya</taxon>
        <taxon>Ascomycota</taxon>
        <taxon>Pezizomycotina</taxon>
        <taxon>Dothideomycetes</taxon>
        <taxon>Dothideomycetes incertae sedis</taxon>
        <taxon>Lineolatales</taxon>
        <taxon>Lineolataceae</taxon>
        <taxon>Lineolata</taxon>
    </lineage>
</organism>
<keyword evidence="1" id="KW-0812">Transmembrane</keyword>
<evidence type="ECO:0000313" key="3">
    <source>
        <dbReference type="Proteomes" id="UP000799766"/>
    </source>
</evidence>
<dbReference type="AlphaFoldDB" id="A0A6A6P8Y3"/>
<keyword evidence="3" id="KW-1185">Reference proteome</keyword>
<protein>
    <submittedName>
        <fullName evidence="2">Uncharacterized protein</fullName>
    </submittedName>
</protein>
<sequence>MTGYSGLLMASWFLSLYLGVGFSLPFFFNNAFCANGSVLAMVEGCSLVISFLPIFPVLNSAYLLFSWVLCRGLKRVSASVNV</sequence>
<accession>A0A6A6P8Y3</accession>
<keyword evidence="1" id="KW-0472">Membrane</keyword>
<dbReference type="Proteomes" id="UP000799766">
    <property type="component" value="Unassembled WGS sequence"/>
</dbReference>
<gene>
    <name evidence="2" type="ORF">BDY21DRAFT_162049</name>
</gene>
<name>A0A6A6P8Y3_9PEZI</name>
<evidence type="ECO:0000313" key="2">
    <source>
        <dbReference type="EMBL" id="KAF2460328.1"/>
    </source>
</evidence>
<dbReference type="EMBL" id="MU001673">
    <property type="protein sequence ID" value="KAF2460328.1"/>
    <property type="molecule type" value="Genomic_DNA"/>
</dbReference>
<feature type="transmembrane region" description="Helical" evidence="1">
    <location>
        <begin position="7"/>
        <end position="28"/>
    </location>
</feature>
<keyword evidence="1" id="KW-1133">Transmembrane helix</keyword>